<sequence length="289" mass="31700">MSLAVLSRDTDGQGCPFCRCEIKGTEQVVVDPFNQTRHVHNDVDDEDVIGGTTNLHALAVSPRDRSRDRSSPFESPHANKRNLPPPVPPRAVSPVPSPASSPQPMGRRQLPPTPPEGRTGVSYAELRYDSTSNLPKSTSTSISGLVSSTNTDSIYDNPMPGVHPVNSTAPHSSCSNSSTTNSQGGNAKKFRIPSEYAVPPCFENRRADSTEDESKVPEQPPPRREGLREIQEINNKENTDTLSSINEDYVELLVGRGFEKLKVLDALRVSRNNLKMAEEILETFVKSNR</sequence>
<protein>
    <recommendedName>
        <fullName evidence="1">E3 ubiquitin-protein ligase CBL</fullName>
        <ecNumber evidence="1">2.3.2.27</ecNumber>
    </recommendedName>
</protein>
<feature type="compositionally biased region" description="Pro residues" evidence="2">
    <location>
        <begin position="83"/>
        <end position="101"/>
    </location>
</feature>
<evidence type="ECO:0000259" key="3">
    <source>
        <dbReference type="PROSITE" id="PS50030"/>
    </source>
</evidence>
<dbReference type="GO" id="GO:0005509">
    <property type="term" value="F:calcium ion binding"/>
    <property type="evidence" value="ECO:0007669"/>
    <property type="project" value="UniProtKB-UniRule"/>
</dbReference>
<keyword evidence="5" id="KW-1185">Reference proteome</keyword>
<dbReference type="InterPro" id="IPR015940">
    <property type="entry name" value="UBA"/>
</dbReference>
<accession>V4AKQ8</accession>
<dbReference type="GO" id="GO:0045121">
    <property type="term" value="C:membrane raft"/>
    <property type="evidence" value="ECO:0007669"/>
    <property type="project" value="TreeGrafter"/>
</dbReference>
<feature type="compositionally biased region" description="Basic and acidic residues" evidence="2">
    <location>
        <begin position="62"/>
        <end position="71"/>
    </location>
</feature>
<dbReference type="OMA" id="CPLQDSE"/>
<dbReference type="GO" id="GO:0017124">
    <property type="term" value="F:SH3 domain binding"/>
    <property type="evidence" value="ECO:0007669"/>
    <property type="project" value="TreeGrafter"/>
</dbReference>
<feature type="compositionally biased region" description="Basic and acidic residues" evidence="2">
    <location>
        <begin position="203"/>
        <end position="226"/>
    </location>
</feature>
<dbReference type="InterPro" id="IPR009060">
    <property type="entry name" value="UBA-like_sf"/>
</dbReference>
<dbReference type="CTD" id="20236913"/>
<dbReference type="PANTHER" id="PTHR23007:SF11">
    <property type="entry name" value="E3 UBIQUITIN-PROTEIN LIGASE CBL"/>
    <property type="match status" value="1"/>
</dbReference>
<dbReference type="SUPFAM" id="SSF57850">
    <property type="entry name" value="RING/U-box"/>
    <property type="match status" value="1"/>
</dbReference>
<dbReference type="STRING" id="225164.V4AKQ8"/>
<evidence type="ECO:0000256" key="1">
    <source>
        <dbReference type="RuleBase" id="RU367001"/>
    </source>
</evidence>
<comment type="function">
    <text evidence="1">E3 ubiquitin-protein ligase which accepts ubiquitin from specific E2 ubiquitin-conjugating enzymes, and transfers it to substrates, generally promoting their degradation by the proteasome.</text>
</comment>
<organism evidence="4 5">
    <name type="scientific">Lottia gigantea</name>
    <name type="common">Giant owl limpet</name>
    <dbReference type="NCBI Taxonomy" id="225164"/>
    <lineage>
        <taxon>Eukaryota</taxon>
        <taxon>Metazoa</taxon>
        <taxon>Spiralia</taxon>
        <taxon>Lophotrochozoa</taxon>
        <taxon>Mollusca</taxon>
        <taxon>Gastropoda</taxon>
        <taxon>Patellogastropoda</taxon>
        <taxon>Lottioidea</taxon>
        <taxon>Lottiidae</taxon>
        <taxon>Lottia</taxon>
    </lineage>
</organism>
<dbReference type="Proteomes" id="UP000030746">
    <property type="component" value="Unassembled WGS sequence"/>
</dbReference>
<keyword evidence="1" id="KW-0479">Metal-binding</keyword>
<dbReference type="RefSeq" id="XP_009044303.1">
    <property type="nucleotide sequence ID" value="XM_009046055.1"/>
</dbReference>
<dbReference type="OrthoDB" id="6153826at2759"/>
<evidence type="ECO:0000313" key="4">
    <source>
        <dbReference type="EMBL" id="ESP04794.1"/>
    </source>
</evidence>
<dbReference type="HOGENOM" id="CLU_964064_0_0_1"/>
<dbReference type="EMBL" id="KB199651">
    <property type="protein sequence ID" value="ESP04794.1"/>
    <property type="molecule type" value="Genomic_DNA"/>
</dbReference>
<dbReference type="AlphaFoldDB" id="V4AKQ8"/>
<dbReference type="InterPro" id="IPR024162">
    <property type="entry name" value="Adaptor_Cbl"/>
</dbReference>
<dbReference type="Gene3D" id="1.10.8.10">
    <property type="entry name" value="DNA helicase RuvA subunit, C-terminal domain"/>
    <property type="match status" value="1"/>
</dbReference>
<dbReference type="GeneID" id="20236913"/>
<keyword evidence="1" id="KW-0106">Calcium</keyword>
<dbReference type="GO" id="GO:0007165">
    <property type="term" value="P:signal transduction"/>
    <property type="evidence" value="ECO:0007669"/>
    <property type="project" value="TreeGrafter"/>
</dbReference>
<evidence type="ECO:0000313" key="5">
    <source>
        <dbReference type="Proteomes" id="UP000030746"/>
    </source>
</evidence>
<comment type="domain">
    <text evidence="1">The N-terminus is composed of the phosphotyrosine binding (PTB) domain, a short linker region and the RING-type zinc finger. The PTB domain, which is also called TKB (tyrosine kinase binding) domain, is composed of three different subdomains: a four-helix bundle (4H), a calcium-binding EF hand and a divergent SH2 domain.</text>
</comment>
<feature type="compositionally biased region" description="Low complexity" evidence="2">
    <location>
        <begin position="166"/>
        <end position="182"/>
    </location>
</feature>
<comment type="pathway">
    <text evidence="1">Protein modification; protein ubiquitination.</text>
</comment>
<dbReference type="GO" id="GO:0008270">
    <property type="term" value="F:zinc ion binding"/>
    <property type="evidence" value="ECO:0007669"/>
    <property type="project" value="UniProtKB-KW"/>
</dbReference>
<dbReference type="PANTHER" id="PTHR23007">
    <property type="entry name" value="CBL"/>
    <property type="match status" value="1"/>
</dbReference>
<keyword evidence="1" id="KW-0862">Zinc</keyword>
<gene>
    <name evidence="4" type="ORF">LOTGIDRAFT_156017</name>
</gene>
<feature type="region of interest" description="Disordered" evidence="2">
    <location>
        <begin position="56"/>
        <end position="120"/>
    </location>
</feature>
<comment type="catalytic activity">
    <reaction evidence="1">
        <text>S-ubiquitinyl-[E2 ubiquitin-conjugating enzyme]-L-cysteine + [acceptor protein]-L-lysine = [E2 ubiquitin-conjugating enzyme]-L-cysteine + N(6)-ubiquitinyl-[acceptor protein]-L-lysine.</text>
        <dbReference type="EC" id="2.3.2.27"/>
    </reaction>
</comment>
<dbReference type="PROSITE" id="PS50030">
    <property type="entry name" value="UBA"/>
    <property type="match status" value="1"/>
</dbReference>
<dbReference type="KEGG" id="lgi:LOTGIDRAFT_156017"/>
<dbReference type="SUPFAM" id="SSF46934">
    <property type="entry name" value="UBA-like"/>
    <property type="match status" value="1"/>
</dbReference>
<feature type="domain" description="UBA" evidence="3">
    <location>
        <begin position="244"/>
        <end position="284"/>
    </location>
</feature>
<dbReference type="GO" id="GO:0001784">
    <property type="term" value="F:phosphotyrosine residue binding"/>
    <property type="evidence" value="ECO:0007669"/>
    <property type="project" value="UniProtKB-UniRule"/>
</dbReference>
<keyword evidence="1" id="KW-0833">Ubl conjugation pathway</keyword>
<feature type="region of interest" description="Disordered" evidence="2">
    <location>
        <begin position="152"/>
        <end position="226"/>
    </location>
</feature>
<keyword evidence="1" id="KW-0808">Transferase</keyword>
<dbReference type="EC" id="2.3.2.27" evidence="1"/>
<dbReference type="GO" id="GO:0061630">
    <property type="term" value="F:ubiquitin protein ligase activity"/>
    <property type="evidence" value="ECO:0007669"/>
    <property type="project" value="UniProtKB-EC"/>
</dbReference>
<evidence type="ECO:0000256" key="2">
    <source>
        <dbReference type="SAM" id="MobiDB-lite"/>
    </source>
</evidence>
<proteinExistence type="predicted"/>
<dbReference type="GO" id="GO:0023051">
    <property type="term" value="P:regulation of signaling"/>
    <property type="evidence" value="ECO:0007669"/>
    <property type="project" value="InterPro"/>
</dbReference>
<dbReference type="GO" id="GO:0005886">
    <property type="term" value="C:plasma membrane"/>
    <property type="evidence" value="ECO:0007669"/>
    <property type="project" value="TreeGrafter"/>
</dbReference>
<reference evidence="4 5" key="1">
    <citation type="journal article" date="2013" name="Nature">
        <title>Insights into bilaterian evolution from three spiralian genomes.</title>
        <authorList>
            <person name="Simakov O."/>
            <person name="Marletaz F."/>
            <person name="Cho S.J."/>
            <person name="Edsinger-Gonzales E."/>
            <person name="Havlak P."/>
            <person name="Hellsten U."/>
            <person name="Kuo D.H."/>
            <person name="Larsson T."/>
            <person name="Lv J."/>
            <person name="Arendt D."/>
            <person name="Savage R."/>
            <person name="Osoegawa K."/>
            <person name="de Jong P."/>
            <person name="Grimwood J."/>
            <person name="Chapman J.A."/>
            <person name="Shapiro H."/>
            <person name="Aerts A."/>
            <person name="Otillar R.P."/>
            <person name="Terry A.Y."/>
            <person name="Boore J.L."/>
            <person name="Grigoriev I.V."/>
            <person name="Lindberg D.R."/>
            <person name="Seaver E.C."/>
            <person name="Weisblat D.A."/>
            <person name="Putnam N.H."/>
            <person name="Rokhsar D.S."/>
        </authorList>
    </citation>
    <scope>NUCLEOTIDE SEQUENCE [LARGE SCALE GENOMIC DNA]</scope>
</reference>
<name>V4AKQ8_LOTGI</name>
<keyword evidence="1" id="KW-0863">Zinc-finger</keyword>